<reference evidence="1" key="1">
    <citation type="submission" date="2020-01" db="EMBL/GenBank/DDBJ databases">
        <authorList>
            <consortium name="DOE Joint Genome Institute"/>
            <person name="Haridas S."/>
            <person name="Albert R."/>
            <person name="Binder M."/>
            <person name="Bloem J."/>
            <person name="Labutti K."/>
            <person name="Salamov A."/>
            <person name="Andreopoulos B."/>
            <person name="Baker S.E."/>
            <person name="Barry K."/>
            <person name="Bills G."/>
            <person name="Bluhm B.H."/>
            <person name="Cannon C."/>
            <person name="Castanera R."/>
            <person name="Culley D.E."/>
            <person name="Daum C."/>
            <person name="Ezra D."/>
            <person name="Gonzalez J.B."/>
            <person name="Henrissat B."/>
            <person name="Kuo A."/>
            <person name="Liang C."/>
            <person name="Lipzen A."/>
            <person name="Lutzoni F."/>
            <person name="Magnuson J."/>
            <person name="Mondo S."/>
            <person name="Nolan M."/>
            <person name="Ohm R."/>
            <person name="Pangilinan J."/>
            <person name="Park H.-J."/>
            <person name="Ramirez L."/>
            <person name="Alfaro M."/>
            <person name="Sun H."/>
            <person name="Tritt A."/>
            <person name="Yoshinaga Y."/>
            <person name="Zwiers L.-H."/>
            <person name="Turgeon B.G."/>
            <person name="Goodwin S.B."/>
            <person name="Spatafora J.W."/>
            <person name="Crous P.W."/>
            <person name="Grigoriev I.V."/>
        </authorList>
    </citation>
    <scope>NUCLEOTIDE SEQUENCE</scope>
    <source>
        <strain evidence="1">CBS 394.84</strain>
    </source>
</reference>
<organism evidence="1 2">
    <name type="scientific">Cucurbitaria berberidis CBS 394.84</name>
    <dbReference type="NCBI Taxonomy" id="1168544"/>
    <lineage>
        <taxon>Eukaryota</taxon>
        <taxon>Fungi</taxon>
        <taxon>Dikarya</taxon>
        <taxon>Ascomycota</taxon>
        <taxon>Pezizomycotina</taxon>
        <taxon>Dothideomycetes</taxon>
        <taxon>Pleosporomycetidae</taxon>
        <taxon>Pleosporales</taxon>
        <taxon>Pleosporineae</taxon>
        <taxon>Cucurbitariaceae</taxon>
        <taxon>Cucurbitaria</taxon>
    </lineage>
</organism>
<protein>
    <submittedName>
        <fullName evidence="1">Uncharacterized protein</fullName>
    </submittedName>
</protein>
<proteinExistence type="predicted"/>
<accession>A0A9P4GD53</accession>
<evidence type="ECO:0000313" key="1">
    <source>
        <dbReference type="EMBL" id="KAF1843346.1"/>
    </source>
</evidence>
<name>A0A9P4GD53_9PLEO</name>
<evidence type="ECO:0000313" key="2">
    <source>
        <dbReference type="Proteomes" id="UP000800039"/>
    </source>
</evidence>
<gene>
    <name evidence="1" type="ORF">K460DRAFT_143721</name>
</gene>
<keyword evidence="2" id="KW-1185">Reference proteome</keyword>
<dbReference type="EMBL" id="ML976617">
    <property type="protein sequence ID" value="KAF1843346.1"/>
    <property type="molecule type" value="Genomic_DNA"/>
</dbReference>
<sequence>MATTVTSCTLVQSLVPSALAQGNISSFALTPLPSEGCLGQHAATTLASMGKAALSVAPRNRFLDRV</sequence>
<dbReference type="RefSeq" id="XP_040785909.1">
    <property type="nucleotide sequence ID" value="XM_040926761.1"/>
</dbReference>
<dbReference type="AlphaFoldDB" id="A0A9P4GD53"/>
<comment type="caution">
    <text evidence="1">The sequence shown here is derived from an EMBL/GenBank/DDBJ whole genome shotgun (WGS) entry which is preliminary data.</text>
</comment>
<dbReference type="GeneID" id="63844013"/>
<dbReference type="Proteomes" id="UP000800039">
    <property type="component" value="Unassembled WGS sequence"/>
</dbReference>